<feature type="transmembrane region" description="Helical" evidence="1">
    <location>
        <begin position="22"/>
        <end position="39"/>
    </location>
</feature>
<gene>
    <name evidence="3" type="ORF">pVPH1_0190</name>
</gene>
<accession>A0A0C5GXI2</accession>
<keyword evidence="3" id="KW-0614">Plasmid</keyword>
<dbReference type="InterPro" id="IPR011528">
    <property type="entry name" value="NERD"/>
</dbReference>
<evidence type="ECO:0000259" key="2">
    <source>
        <dbReference type="PROSITE" id="PS50965"/>
    </source>
</evidence>
<protein>
    <submittedName>
        <fullName evidence="3">NERD nuclease</fullName>
    </submittedName>
</protein>
<dbReference type="EMBL" id="KP688397">
    <property type="protein sequence ID" value="AJP18363.1"/>
    <property type="molecule type" value="Genomic_DNA"/>
</dbReference>
<dbReference type="RefSeq" id="WP_053309107.1">
    <property type="nucleotide sequence ID" value="NZ_JALGSI010000025.1"/>
</dbReference>
<keyword evidence="1" id="KW-1133">Transmembrane helix</keyword>
<geneLocation type="plasmid" evidence="3">
    <name>pVPH1</name>
</geneLocation>
<organism evidence="3">
    <name type="scientific">Vibrio parahaemolyticus</name>
    <dbReference type="NCBI Taxonomy" id="670"/>
    <lineage>
        <taxon>Bacteria</taxon>
        <taxon>Pseudomonadati</taxon>
        <taxon>Pseudomonadota</taxon>
        <taxon>Gammaproteobacteria</taxon>
        <taxon>Vibrionales</taxon>
        <taxon>Vibrionaceae</taxon>
        <taxon>Vibrio</taxon>
    </lineage>
</organism>
<keyword evidence="1" id="KW-0472">Membrane</keyword>
<dbReference type="AlphaFoldDB" id="A0A0C5GXI2"/>
<feature type="domain" description="NERD" evidence="2">
    <location>
        <begin position="44"/>
        <end position="161"/>
    </location>
</feature>
<evidence type="ECO:0000256" key="1">
    <source>
        <dbReference type="SAM" id="Phobius"/>
    </source>
</evidence>
<reference evidence="3" key="1">
    <citation type="journal article" date="2015" name="Antimicrob. Agents Chemother.">
        <title>Complete nucleotide sequence of a conjugative plasmid carrying bla(PER-1).</title>
        <authorList>
            <person name="Li R."/>
            <person name="Wong M.H."/>
            <person name="Zhou Y."/>
            <person name="Chan E.W."/>
            <person name="Chen S."/>
        </authorList>
    </citation>
    <scope>NUCLEOTIDE SEQUENCE</scope>
    <source>
        <strain evidence="3">V36</strain>
        <plasmid evidence="3">pVPH1</plasmid>
    </source>
</reference>
<sequence length="226" mass="25971">MQSDFFSNLFIGAFGELLNQPTTWMLILAVTLLFVAKVFSRHIKGKIGEWALSKILNKKCGNNCIVLDDVTLEVSDGDTTQVDHVVISPAGIFVVETKHYKGWIYGKESDQFWTQKIFKRSYKFQNPFRQNYKHVKAIQSLLPSIPQEAFYSIVVMVGECEWRSKNTPKLLFTSGWKAADYIYEQSKESSFIDINSVYESLESARLEKGLKTNFKHVKNLKAKHRA</sequence>
<keyword evidence="1" id="KW-0812">Transmembrane</keyword>
<evidence type="ECO:0000313" key="3">
    <source>
        <dbReference type="EMBL" id="AJP18363.1"/>
    </source>
</evidence>
<dbReference type="PROSITE" id="PS50965">
    <property type="entry name" value="NERD"/>
    <property type="match status" value="1"/>
</dbReference>
<dbReference type="Pfam" id="PF08378">
    <property type="entry name" value="NERD"/>
    <property type="match status" value="1"/>
</dbReference>
<proteinExistence type="predicted"/>
<name>A0A0C5GXI2_VIBPH</name>